<protein>
    <submittedName>
        <fullName evidence="2">Nucleotidyltransferase domain-containing protein</fullName>
    </submittedName>
</protein>
<dbReference type="Proteomes" id="UP001291687">
    <property type="component" value="Unassembled WGS sequence"/>
</dbReference>
<dbReference type="CDD" id="cd05403">
    <property type="entry name" value="NT_KNTase_like"/>
    <property type="match status" value="1"/>
</dbReference>
<organism evidence="2 3">
    <name type="scientific">Candidatus Megaera venefica</name>
    <dbReference type="NCBI Taxonomy" id="2055910"/>
    <lineage>
        <taxon>Bacteria</taxon>
        <taxon>Pseudomonadati</taxon>
        <taxon>Pseudomonadota</taxon>
        <taxon>Alphaproteobacteria</taxon>
        <taxon>Rickettsiales</taxon>
        <taxon>Rickettsiaceae</taxon>
        <taxon>Candidatus Megaera</taxon>
    </lineage>
</organism>
<dbReference type="Gene3D" id="3.30.460.10">
    <property type="entry name" value="Beta Polymerase, domain 2"/>
    <property type="match status" value="1"/>
</dbReference>
<dbReference type="Pfam" id="PF18765">
    <property type="entry name" value="Polbeta"/>
    <property type="match status" value="1"/>
</dbReference>
<dbReference type="EMBL" id="JARJFB010000092">
    <property type="protein sequence ID" value="MEA0971178.1"/>
    <property type="molecule type" value="Genomic_DNA"/>
</dbReference>
<dbReference type="RefSeq" id="WP_322777081.1">
    <property type="nucleotide sequence ID" value="NZ_JARJFB010000092.1"/>
</dbReference>
<dbReference type="InterPro" id="IPR041633">
    <property type="entry name" value="Polbeta"/>
</dbReference>
<name>A0ABU5NDC8_9RICK</name>
<accession>A0ABU5NDC8</accession>
<evidence type="ECO:0000313" key="2">
    <source>
        <dbReference type="EMBL" id="MEA0971178.1"/>
    </source>
</evidence>
<proteinExistence type="predicted"/>
<keyword evidence="3" id="KW-1185">Reference proteome</keyword>
<evidence type="ECO:0000259" key="1">
    <source>
        <dbReference type="Pfam" id="PF18765"/>
    </source>
</evidence>
<reference evidence="2 3" key="1">
    <citation type="submission" date="2023-03" db="EMBL/GenBank/DDBJ databases">
        <title>Host association and intracellularity evolved multiple times independently in the Rickettsiales.</title>
        <authorList>
            <person name="Castelli M."/>
            <person name="Nardi T."/>
            <person name="Gammuto L."/>
            <person name="Bellinzona G."/>
            <person name="Sabaneyeva E."/>
            <person name="Potekhin A."/>
            <person name="Serra V."/>
            <person name="Petroni G."/>
            <person name="Sassera D."/>
        </authorList>
    </citation>
    <scope>NUCLEOTIDE SEQUENCE [LARGE SCALE GENOMIC DNA]</scope>
    <source>
        <strain evidence="2 3">Sr 2-6</strain>
    </source>
</reference>
<gene>
    <name evidence="2" type="ORF">Megvenef_01151</name>
</gene>
<dbReference type="SUPFAM" id="SSF81301">
    <property type="entry name" value="Nucleotidyltransferase"/>
    <property type="match status" value="1"/>
</dbReference>
<comment type="caution">
    <text evidence="2">The sequence shown here is derived from an EMBL/GenBank/DDBJ whole genome shotgun (WGS) entry which is preliminary data.</text>
</comment>
<dbReference type="InterPro" id="IPR043519">
    <property type="entry name" value="NT_sf"/>
</dbReference>
<feature type="domain" description="Polymerase beta nucleotidyltransferase" evidence="1">
    <location>
        <begin position="25"/>
        <end position="104"/>
    </location>
</feature>
<sequence>MKQVSHGLSTKQLNILHSALLPFAEQIELVGLFGSRATGVYRSNSDIDLVIYGLINEKTADRIFTLLNDCNLPVKVDVQAYNLIANTSLKSHIDSKMLLLFTQEQLKGRSSVMRRKQKTLSMNSVFEL</sequence>
<evidence type="ECO:0000313" key="3">
    <source>
        <dbReference type="Proteomes" id="UP001291687"/>
    </source>
</evidence>